<protein>
    <submittedName>
        <fullName evidence="1">Uncharacterized protein</fullName>
    </submittedName>
</protein>
<gene>
    <name evidence="1" type="ORF">THAOC_05728</name>
</gene>
<reference evidence="1 2" key="1">
    <citation type="journal article" date="2012" name="Genome Biol.">
        <title>Genome and low-iron response of an oceanic diatom adapted to chronic iron limitation.</title>
        <authorList>
            <person name="Lommer M."/>
            <person name="Specht M."/>
            <person name="Roy A.S."/>
            <person name="Kraemer L."/>
            <person name="Andreson R."/>
            <person name="Gutowska M.A."/>
            <person name="Wolf J."/>
            <person name="Bergner S.V."/>
            <person name="Schilhabel M.B."/>
            <person name="Klostermeier U.C."/>
            <person name="Beiko R.G."/>
            <person name="Rosenstiel P."/>
            <person name="Hippler M."/>
            <person name="Laroche J."/>
        </authorList>
    </citation>
    <scope>NUCLEOTIDE SEQUENCE [LARGE SCALE GENOMIC DNA]</scope>
    <source>
        <strain evidence="1 2">CCMP1005</strain>
    </source>
</reference>
<name>K0TGJ3_THAOC</name>
<feature type="non-terminal residue" evidence="1">
    <location>
        <position position="1"/>
    </location>
</feature>
<evidence type="ECO:0000313" key="1">
    <source>
        <dbReference type="EMBL" id="EJK72711.1"/>
    </source>
</evidence>
<dbReference type="AlphaFoldDB" id="K0TGJ3"/>
<sequence>DPSSKGVAALAGLALARARAPFSEPWGPLPAGGLGPAKTLQTFAANHGQTYRGRALLVENFQRAETAKPVPPV</sequence>
<dbReference type="EMBL" id="AGNL01005431">
    <property type="protein sequence ID" value="EJK72711.1"/>
    <property type="molecule type" value="Genomic_DNA"/>
</dbReference>
<organism evidence="1 2">
    <name type="scientific">Thalassiosira oceanica</name>
    <name type="common">Marine diatom</name>
    <dbReference type="NCBI Taxonomy" id="159749"/>
    <lineage>
        <taxon>Eukaryota</taxon>
        <taxon>Sar</taxon>
        <taxon>Stramenopiles</taxon>
        <taxon>Ochrophyta</taxon>
        <taxon>Bacillariophyta</taxon>
        <taxon>Coscinodiscophyceae</taxon>
        <taxon>Thalassiosirophycidae</taxon>
        <taxon>Thalassiosirales</taxon>
        <taxon>Thalassiosiraceae</taxon>
        <taxon>Thalassiosira</taxon>
    </lineage>
</organism>
<comment type="caution">
    <text evidence="1">The sequence shown here is derived from an EMBL/GenBank/DDBJ whole genome shotgun (WGS) entry which is preliminary data.</text>
</comment>
<dbReference type="Proteomes" id="UP000266841">
    <property type="component" value="Unassembled WGS sequence"/>
</dbReference>
<proteinExistence type="predicted"/>
<accession>K0TGJ3</accession>
<evidence type="ECO:0000313" key="2">
    <source>
        <dbReference type="Proteomes" id="UP000266841"/>
    </source>
</evidence>
<keyword evidence="2" id="KW-1185">Reference proteome</keyword>